<dbReference type="InterPro" id="IPR032675">
    <property type="entry name" value="LRR_dom_sf"/>
</dbReference>
<dbReference type="SUPFAM" id="SSF52058">
    <property type="entry name" value="L domain-like"/>
    <property type="match status" value="1"/>
</dbReference>
<proteinExistence type="predicted"/>
<comment type="caution">
    <text evidence="1">The sequence shown here is derived from an EMBL/GenBank/DDBJ whole genome shotgun (WGS) entry which is preliminary data.</text>
</comment>
<dbReference type="RefSeq" id="WP_221573109.1">
    <property type="nucleotide sequence ID" value="NZ_JAIGNK010000002.1"/>
</dbReference>
<accession>A0ABS7IVY7</accession>
<protein>
    <recommendedName>
        <fullName evidence="3">Leucine-rich repeat domain-containing protein</fullName>
    </recommendedName>
</protein>
<name>A0ABS7IVY7_9SPHN</name>
<gene>
    <name evidence="1" type="ORF">K3152_05360</name>
</gene>
<keyword evidence="2" id="KW-1185">Reference proteome</keyword>
<evidence type="ECO:0000313" key="2">
    <source>
        <dbReference type="Proteomes" id="UP000783253"/>
    </source>
</evidence>
<evidence type="ECO:0000313" key="1">
    <source>
        <dbReference type="EMBL" id="MBX7457667.1"/>
    </source>
</evidence>
<sequence>MTEPYTMFDPRWVVENWDVPESFGFNIPEWRGSGEVVLHRINNEGETTSLETVSSETFVGLLNEACEALGERLCLYFYSQPLDGRLLHTFPRVQNLQVSAFDFEHPEVVGELEHLKVFCHDVAFCDDAKRLEKIGVDRLKRLTLVETPDRKLDLSPLAGASELETLRLMGQYRNVAAIGALESLRELVLYPAKKLDLGFIEDMRGLEVLKFAVGAMESLESLKGHANLRDLSFEWVRFLSELGDLQRFPALERFRMSDQSRVEELVTGARNAALRHIWLGGTAKLEKIRGLGELPALESFFAHSTGLQLDQLDLPASLAYLQIVPKRMKERPAAEAAIRELGLRFEEHPDANFFYK</sequence>
<dbReference type="Proteomes" id="UP000783253">
    <property type="component" value="Unassembled WGS sequence"/>
</dbReference>
<dbReference type="EMBL" id="JAIGNK010000002">
    <property type="protein sequence ID" value="MBX7457667.1"/>
    <property type="molecule type" value="Genomic_DNA"/>
</dbReference>
<reference evidence="1 2" key="1">
    <citation type="submission" date="2021-08" db="EMBL/GenBank/DDBJ databases">
        <title>Comparative Genomics Analysis of the Genus Qipengyuania Reveals Extensive Genetic Diversity and Metabolic Versatility, Including the Description of Fifteen Novel Species.</title>
        <authorList>
            <person name="Liu Y."/>
        </authorList>
    </citation>
    <scope>NUCLEOTIDE SEQUENCE [LARGE SCALE GENOMIC DNA]</scope>
    <source>
        <strain evidence="1 2">1NDH17</strain>
    </source>
</reference>
<dbReference type="Gene3D" id="3.80.10.10">
    <property type="entry name" value="Ribonuclease Inhibitor"/>
    <property type="match status" value="1"/>
</dbReference>
<organism evidence="1 2">
    <name type="scientific">Qipengyuania polymorpha</name>
    <dbReference type="NCBI Taxonomy" id="2867234"/>
    <lineage>
        <taxon>Bacteria</taxon>
        <taxon>Pseudomonadati</taxon>
        <taxon>Pseudomonadota</taxon>
        <taxon>Alphaproteobacteria</taxon>
        <taxon>Sphingomonadales</taxon>
        <taxon>Erythrobacteraceae</taxon>
        <taxon>Qipengyuania</taxon>
    </lineage>
</organism>
<evidence type="ECO:0008006" key="3">
    <source>
        <dbReference type="Google" id="ProtNLM"/>
    </source>
</evidence>